<dbReference type="GO" id="GO:0009236">
    <property type="term" value="P:cobalamin biosynthetic process"/>
    <property type="evidence" value="ECO:0007669"/>
    <property type="project" value="UniProtKB-UniPathway"/>
</dbReference>
<comment type="pathway">
    <text evidence="1">Cofactor biosynthesis; adenosylcobalamin biosynthesis.</text>
</comment>
<dbReference type="PANTHER" id="PTHR36925">
    <property type="entry name" value="COBALT-PRECORRIN-6A REDUCTASE"/>
    <property type="match status" value="1"/>
</dbReference>
<dbReference type="PATRIC" id="fig|1441923.3.peg.2417"/>
<keyword evidence="2" id="KW-0169">Cobalamin biosynthesis</keyword>
<evidence type="ECO:0000256" key="3">
    <source>
        <dbReference type="ARBA" id="ARBA00023002"/>
    </source>
</evidence>
<dbReference type="RefSeq" id="WP_054372690.1">
    <property type="nucleotide sequence ID" value="NZ_AZYO01000022.1"/>
</dbReference>
<dbReference type="PANTHER" id="PTHR36925:SF1">
    <property type="entry name" value="COBALT-PRECORRIN-6A REDUCTASE"/>
    <property type="match status" value="1"/>
</dbReference>
<keyword evidence="3" id="KW-0560">Oxidoreductase</keyword>
<dbReference type="Proteomes" id="UP000037712">
    <property type="component" value="Unassembled WGS sequence"/>
</dbReference>
<evidence type="ECO:0000256" key="1">
    <source>
        <dbReference type="ARBA" id="ARBA00004953"/>
    </source>
</evidence>
<organism evidence="4 5">
    <name type="scientific">Rhodococcus rhodochrous KG-21</name>
    <dbReference type="NCBI Taxonomy" id="1441923"/>
    <lineage>
        <taxon>Bacteria</taxon>
        <taxon>Bacillati</taxon>
        <taxon>Actinomycetota</taxon>
        <taxon>Actinomycetes</taxon>
        <taxon>Mycobacteriales</taxon>
        <taxon>Nocardiaceae</taxon>
        <taxon>Rhodococcus</taxon>
    </lineage>
</organism>
<evidence type="ECO:0000313" key="4">
    <source>
        <dbReference type="EMBL" id="KOS56232.1"/>
    </source>
</evidence>
<evidence type="ECO:0000313" key="5">
    <source>
        <dbReference type="Proteomes" id="UP000037712"/>
    </source>
</evidence>
<dbReference type="Pfam" id="PF02571">
    <property type="entry name" value="CbiJ"/>
    <property type="match status" value="1"/>
</dbReference>
<reference evidence="4 5" key="1">
    <citation type="journal article" date="2015" name="Genome Announc.">
        <title>Draft Genome Sequence of Rhodococcus rhodochrous Strain KG-21, a Soil Isolate from Oil Fields of Krishna-Godavari Basin, India.</title>
        <authorList>
            <person name="Dawar C."/>
            <person name="Aggarwal R.K."/>
        </authorList>
    </citation>
    <scope>NUCLEOTIDE SEQUENCE [LARGE SCALE GENOMIC DNA]</scope>
    <source>
        <strain evidence="4 5">KG-21</strain>
    </source>
</reference>
<dbReference type="EMBL" id="AZYO01000022">
    <property type="protein sequence ID" value="KOS56232.1"/>
    <property type="molecule type" value="Genomic_DNA"/>
</dbReference>
<dbReference type="NCBIfam" id="NF005968">
    <property type="entry name" value="PRK08057.1-2"/>
    <property type="match status" value="1"/>
</dbReference>
<sequence>MTVLVLGGTGEARALAARLETAGVAYLSSLAGRVRNPRLPVGEVRIGGFGGAEGLQQYLRGNGIDRVVDATHPFAARISGNAATACAAAGVPLLRLARPGWTGAADWTWVDDHDAAAVAAAAGTSVFLSTGRQTLDRFVGPLARHRVLVRVVEPLDLDVPASWTVLLARGPYTVDGERALLAGHDVDVLVTKDSGGDLTRAKLDAAAELGVRVVVVRRPPSPPGVPTVPTVAEAVAWATEPMTK</sequence>
<dbReference type="UniPathway" id="UPA00148"/>
<accession>A0A0M8PND6</accession>
<proteinExistence type="predicted"/>
<dbReference type="InterPro" id="IPR003723">
    <property type="entry name" value="Precorrin-6x_reduct"/>
</dbReference>
<dbReference type="AlphaFoldDB" id="A0A0M8PND6"/>
<dbReference type="NCBIfam" id="TIGR00715">
    <property type="entry name" value="precor6x_red"/>
    <property type="match status" value="1"/>
</dbReference>
<dbReference type="GO" id="GO:0016994">
    <property type="term" value="F:precorrin-6A reductase activity"/>
    <property type="evidence" value="ECO:0007669"/>
    <property type="project" value="InterPro"/>
</dbReference>
<name>A0A0M8PND6_RHORH</name>
<gene>
    <name evidence="4" type="ORF">Z051_10965</name>
</gene>
<evidence type="ECO:0000256" key="2">
    <source>
        <dbReference type="ARBA" id="ARBA00022573"/>
    </source>
</evidence>
<reference evidence="5" key="2">
    <citation type="submission" date="2015-01" db="EMBL/GenBank/DDBJ databases">
        <title>Draft genome sequence of potential hydrocarbon metabolising strain of Rhodococcus rhodochrous.</title>
        <authorList>
            <person name="Aggarwal R.K."/>
            <person name="Dawar C."/>
        </authorList>
    </citation>
    <scope>NUCLEOTIDE SEQUENCE [LARGE SCALE GENOMIC DNA]</scope>
    <source>
        <strain evidence="5">KG-21</strain>
    </source>
</reference>
<protein>
    <submittedName>
        <fullName evidence="4">Cobalt-precorrin-6X reductase</fullName>
    </submittedName>
</protein>
<comment type="caution">
    <text evidence="4">The sequence shown here is derived from an EMBL/GenBank/DDBJ whole genome shotgun (WGS) entry which is preliminary data.</text>
</comment>
<dbReference type="PROSITE" id="PS51014">
    <property type="entry name" value="COBK_CBIJ"/>
    <property type="match status" value="1"/>
</dbReference>